<name>A0ABS7RAP9_9HYPH</name>
<gene>
    <name evidence="5" type="ORF">KVG22_12765</name>
</gene>
<dbReference type="InterPro" id="IPR006913">
    <property type="entry name" value="CENP-V/GFA"/>
</dbReference>
<keyword evidence="2" id="KW-0479">Metal-binding</keyword>
<evidence type="ECO:0000256" key="3">
    <source>
        <dbReference type="ARBA" id="ARBA00022833"/>
    </source>
</evidence>
<organism evidence="5 6">
    <name type="scientific">Nitratireductor rhodophyticola</name>
    <dbReference type="NCBI Taxonomy" id="2854036"/>
    <lineage>
        <taxon>Bacteria</taxon>
        <taxon>Pseudomonadati</taxon>
        <taxon>Pseudomonadota</taxon>
        <taxon>Alphaproteobacteria</taxon>
        <taxon>Hyphomicrobiales</taxon>
        <taxon>Phyllobacteriaceae</taxon>
        <taxon>Nitratireductor</taxon>
    </lineage>
</organism>
<comment type="caution">
    <text evidence="5">The sequence shown here is derived from an EMBL/GenBank/DDBJ whole genome shotgun (WGS) entry which is preliminary data.</text>
</comment>
<keyword evidence="6" id="KW-1185">Reference proteome</keyword>
<dbReference type="Pfam" id="PF04828">
    <property type="entry name" value="GFA"/>
    <property type="match status" value="1"/>
</dbReference>
<dbReference type="InterPro" id="IPR052355">
    <property type="entry name" value="CENP-V-like"/>
</dbReference>
<dbReference type="Proteomes" id="UP000777661">
    <property type="component" value="Unassembled WGS sequence"/>
</dbReference>
<dbReference type="PANTHER" id="PTHR28620">
    <property type="entry name" value="CENTROMERE PROTEIN V"/>
    <property type="match status" value="1"/>
</dbReference>
<dbReference type="Gene3D" id="2.170.150.70">
    <property type="match status" value="1"/>
</dbReference>
<feature type="domain" description="CENP-V/GFA" evidence="4">
    <location>
        <begin position="2"/>
        <end position="114"/>
    </location>
</feature>
<evidence type="ECO:0000256" key="1">
    <source>
        <dbReference type="ARBA" id="ARBA00005495"/>
    </source>
</evidence>
<dbReference type="EMBL" id="JAHSQO010000004">
    <property type="protein sequence ID" value="MBY8917467.1"/>
    <property type="molecule type" value="Genomic_DNA"/>
</dbReference>
<dbReference type="PROSITE" id="PS51891">
    <property type="entry name" value="CENP_V_GFA"/>
    <property type="match status" value="1"/>
</dbReference>
<proteinExistence type="inferred from homology"/>
<evidence type="ECO:0000313" key="6">
    <source>
        <dbReference type="Proteomes" id="UP000777661"/>
    </source>
</evidence>
<evidence type="ECO:0000259" key="4">
    <source>
        <dbReference type="PROSITE" id="PS51891"/>
    </source>
</evidence>
<comment type="similarity">
    <text evidence="1">Belongs to the Gfa family.</text>
</comment>
<dbReference type="PANTHER" id="PTHR28620:SF1">
    <property type="entry name" value="CENP-V_GFA DOMAIN-CONTAINING PROTEIN"/>
    <property type="match status" value="1"/>
</dbReference>
<reference evidence="5 6" key="1">
    <citation type="submission" date="2021-06" db="EMBL/GenBank/DDBJ databases">
        <title>Nitratireductor porphyridii sp. nov., isolated from a small marine red alga, Porphyridium purpureum in South Korea.</title>
        <authorList>
            <person name="Kim K.H."/>
            <person name="Kristyanto S."/>
            <person name="Jeon C.O."/>
        </authorList>
    </citation>
    <scope>NUCLEOTIDE SEQUENCE [LARGE SCALE GENOMIC DNA]</scope>
    <source>
        <strain evidence="5 6">R6</strain>
    </source>
</reference>
<keyword evidence="3" id="KW-0862">Zinc</keyword>
<evidence type="ECO:0000313" key="5">
    <source>
        <dbReference type="EMBL" id="MBY8917467.1"/>
    </source>
</evidence>
<dbReference type="InterPro" id="IPR011057">
    <property type="entry name" value="Mss4-like_sf"/>
</dbReference>
<evidence type="ECO:0000256" key="2">
    <source>
        <dbReference type="ARBA" id="ARBA00022723"/>
    </source>
</evidence>
<accession>A0ABS7RAP9</accession>
<protein>
    <submittedName>
        <fullName evidence="5">GFA family protein</fullName>
    </submittedName>
</protein>
<dbReference type="SUPFAM" id="SSF51316">
    <property type="entry name" value="Mss4-like"/>
    <property type="match status" value="1"/>
</dbReference>
<sequence length="117" mass="12987">MLTATCHCGAVRMETSARPLWLTDCNCSLCRRLGALWLHCDPAEVTFLCGEDDTVAYVQGDRTLAIHHCPTCGCTTHWRPTGEGNRMAINARLMEPGAIAGLRIRRFDGADKFDYLD</sequence>